<reference evidence="5 6" key="1">
    <citation type="submission" date="2022-06" db="EMBL/GenBank/DDBJ databases">
        <title>Genomic Encyclopedia of Archaeal and Bacterial Type Strains, Phase II (KMG-II): from individual species to whole genera.</title>
        <authorList>
            <person name="Goeker M."/>
        </authorList>
    </citation>
    <scope>NUCLEOTIDE SEQUENCE [LARGE SCALE GENOMIC DNA]</scope>
    <source>
        <strain evidence="5 6">DSM 44693</strain>
    </source>
</reference>
<gene>
    <name evidence="5" type="ORF">LX13_001481</name>
</gene>
<dbReference type="Gene3D" id="3.40.50.720">
    <property type="entry name" value="NAD(P)-binding Rossmann-like Domain"/>
    <property type="match status" value="1"/>
</dbReference>
<dbReference type="PANTHER" id="PTHR43115">
    <property type="entry name" value="DEHYDROGENASE/REDUCTASE SDR FAMILY MEMBER 11"/>
    <property type="match status" value="1"/>
</dbReference>
<organism evidence="5 6">
    <name type="scientific">Williamsia maris</name>
    <dbReference type="NCBI Taxonomy" id="72806"/>
    <lineage>
        <taxon>Bacteria</taxon>
        <taxon>Bacillati</taxon>
        <taxon>Actinomycetota</taxon>
        <taxon>Actinomycetes</taxon>
        <taxon>Mycobacteriales</taxon>
        <taxon>Nocardiaceae</taxon>
        <taxon>Williamsia</taxon>
    </lineage>
</organism>
<dbReference type="InterPro" id="IPR036291">
    <property type="entry name" value="NAD(P)-bd_dom_sf"/>
</dbReference>
<protein>
    <submittedName>
        <fullName evidence="5">NADP-dependent 3-hydroxy acid dehydrogenase YdfG</fullName>
    </submittedName>
</protein>
<keyword evidence="6" id="KW-1185">Reference proteome</keyword>
<evidence type="ECO:0000313" key="6">
    <source>
        <dbReference type="Proteomes" id="UP001206895"/>
    </source>
</evidence>
<dbReference type="PRINTS" id="PR00081">
    <property type="entry name" value="GDHRDH"/>
</dbReference>
<dbReference type="SUPFAM" id="SSF51735">
    <property type="entry name" value="NAD(P)-binding Rossmann-fold domains"/>
    <property type="match status" value="1"/>
</dbReference>
<proteinExistence type="inferred from homology"/>
<dbReference type="PROSITE" id="PS00061">
    <property type="entry name" value="ADH_SHORT"/>
    <property type="match status" value="1"/>
</dbReference>
<dbReference type="SMART" id="SM00822">
    <property type="entry name" value="PKS_KR"/>
    <property type="match status" value="1"/>
</dbReference>
<dbReference type="Proteomes" id="UP001206895">
    <property type="component" value="Unassembled WGS sequence"/>
</dbReference>
<accession>A0ABT1HBM4</accession>
<dbReference type="EMBL" id="JAMTCJ010000002">
    <property type="protein sequence ID" value="MCP2175662.1"/>
    <property type="molecule type" value="Genomic_DNA"/>
</dbReference>
<dbReference type="InterPro" id="IPR020904">
    <property type="entry name" value="Sc_DH/Rdtase_CS"/>
</dbReference>
<evidence type="ECO:0000256" key="1">
    <source>
        <dbReference type="ARBA" id="ARBA00006484"/>
    </source>
</evidence>
<name>A0ABT1HBM4_9NOCA</name>
<evidence type="ECO:0000256" key="3">
    <source>
        <dbReference type="RuleBase" id="RU000363"/>
    </source>
</evidence>
<evidence type="ECO:0000313" key="5">
    <source>
        <dbReference type="EMBL" id="MCP2175662.1"/>
    </source>
</evidence>
<evidence type="ECO:0000259" key="4">
    <source>
        <dbReference type="SMART" id="SM00822"/>
    </source>
</evidence>
<dbReference type="PRINTS" id="PR00080">
    <property type="entry name" value="SDRFAMILY"/>
</dbReference>
<sequence length="267" mass="27355">MTTEPDNATTTARSAERTLDGVTVVITGASSGIGATTAEALAGAGATVALFARRKDRLDDLTRTIEGRGAGAAKAYGVDVTDADAVSTAIDAVATEFGGIDILVNCAGVGTWGPAVDAKLSDWTAMVDVNINGVFAATHAALPHLVAAANGPRGISDIVNVSSIAGRRVPSFQSNVYAATKHAVGAFSEGLRQELAPAHVRVGVVEPGIVTTEMTTTGEEYAPDARNAEGLGVLDPDDIAAAIVYIVTRPRHAAVNEVLIRPTEQVR</sequence>
<evidence type="ECO:0000256" key="2">
    <source>
        <dbReference type="ARBA" id="ARBA00023002"/>
    </source>
</evidence>
<dbReference type="InterPro" id="IPR057326">
    <property type="entry name" value="KR_dom"/>
</dbReference>
<dbReference type="RefSeq" id="WP_253660716.1">
    <property type="nucleotide sequence ID" value="NZ_BAAAJQ010000001.1"/>
</dbReference>
<feature type="domain" description="Ketoreductase" evidence="4">
    <location>
        <begin position="22"/>
        <end position="212"/>
    </location>
</feature>
<comment type="similarity">
    <text evidence="1 3">Belongs to the short-chain dehydrogenases/reductases (SDR) family.</text>
</comment>
<comment type="caution">
    <text evidence="5">The sequence shown here is derived from an EMBL/GenBank/DDBJ whole genome shotgun (WGS) entry which is preliminary data.</text>
</comment>
<dbReference type="Pfam" id="PF00106">
    <property type="entry name" value="adh_short"/>
    <property type="match status" value="1"/>
</dbReference>
<keyword evidence="2" id="KW-0560">Oxidoreductase</keyword>
<dbReference type="InterPro" id="IPR002347">
    <property type="entry name" value="SDR_fam"/>
</dbReference>
<dbReference type="PANTHER" id="PTHR43115:SF4">
    <property type="entry name" value="DEHYDROGENASE_REDUCTASE SDR FAMILY MEMBER 11"/>
    <property type="match status" value="1"/>
</dbReference>